<accession>A0A914UU71</accession>
<feature type="region of interest" description="Disordered" evidence="1">
    <location>
        <begin position="18"/>
        <end position="96"/>
    </location>
</feature>
<keyword evidence="2" id="KW-1185">Reference proteome</keyword>
<protein>
    <submittedName>
        <fullName evidence="3">Uncharacterized protein</fullName>
    </submittedName>
</protein>
<dbReference type="AlphaFoldDB" id="A0A914UU71"/>
<organism evidence="2 3">
    <name type="scientific">Plectus sambesii</name>
    <dbReference type="NCBI Taxonomy" id="2011161"/>
    <lineage>
        <taxon>Eukaryota</taxon>
        <taxon>Metazoa</taxon>
        <taxon>Ecdysozoa</taxon>
        <taxon>Nematoda</taxon>
        <taxon>Chromadorea</taxon>
        <taxon>Plectida</taxon>
        <taxon>Plectina</taxon>
        <taxon>Plectoidea</taxon>
        <taxon>Plectidae</taxon>
        <taxon>Plectus</taxon>
    </lineage>
</organism>
<feature type="compositionally biased region" description="Polar residues" evidence="1">
    <location>
        <begin position="34"/>
        <end position="46"/>
    </location>
</feature>
<reference evidence="3" key="1">
    <citation type="submission" date="2022-11" db="UniProtKB">
        <authorList>
            <consortium name="WormBaseParasite"/>
        </authorList>
    </citation>
    <scope>IDENTIFICATION</scope>
</reference>
<evidence type="ECO:0000256" key="1">
    <source>
        <dbReference type="SAM" id="MobiDB-lite"/>
    </source>
</evidence>
<dbReference type="Proteomes" id="UP000887566">
    <property type="component" value="Unplaced"/>
</dbReference>
<dbReference type="WBParaSite" id="PSAMB.scaffold1258size33735.g11994.t1">
    <property type="protein sequence ID" value="PSAMB.scaffold1258size33735.g11994.t1"/>
    <property type="gene ID" value="PSAMB.scaffold1258size33735.g11994"/>
</dbReference>
<evidence type="ECO:0000313" key="2">
    <source>
        <dbReference type="Proteomes" id="UP000887566"/>
    </source>
</evidence>
<name>A0A914UU71_9BILA</name>
<sequence>MRIWQSLAEKLSFAGGESVTVITEEDDEEDDRGYSNSQGELSQSAVESPLPLHDSAPSPPSLSSPTAIVLRPPTLTPSTIRDRNRNHKRQRASEKALDNEIGNRMVIAIKA</sequence>
<proteinExistence type="predicted"/>
<evidence type="ECO:0000313" key="3">
    <source>
        <dbReference type="WBParaSite" id="PSAMB.scaffold1258size33735.g11994.t1"/>
    </source>
</evidence>